<gene>
    <name evidence="2" type="ORF">Sango_1860200</name>
</gene>
<comment type="caution">
    <text evidence="2">The sequence shown here is derived from an EMBL/GenBank/DDBJ whole genome shotgun (WGS) entry which is preliminary data.</text>
</comment>
<name>A0AAE1WID2_9LAMI</name>
<reference evidence="2" key="1">
    <citation type="submission" date="2020-06" db="EMBL/GenBank/DDBJ databases">
        <authorList>
            <person name="Li T."/>
            <person name="Hu X."/>
            <person name="Zhang T."/>
            <person name="Song X."/>
            <person name="Zhang H."/>
            <person name="Dai N."/>
            <person name="Sheng W."/>
            <person name="Hou X."/>
            <person name="Wei L."/>
        </authorList>
    </citation>
    <scope>NUCLEOTIDE SEQUENCE</scope>
    <source>
        <strain evidence="2">K16</strain>
        <tissue evidence="2">Leaf</tissue>
    </source>
</reference>
<evidence type="ECO:0000313" key="3">
    <source>
        <dbReference type="Proteomes" id="UP001289374"/>
    </source>
</evidence>
<sequence length="185" mass="20675">MTVVYALLAKQHRRLHSSYMDLPSQTQISGSPYSCYLLYNVNTQFHTSIKVVRSDNGSEFVNAQSRASKCIFLGYSQSQKAYKVYSLDSNTLFTSRDVVFHEHTFPFQAVSIDSDPVSIPLPIVDSDVHTPTPDPPIPFSNSLHPFPVTQPVVPTSSDTHIPLRRSQRTNWNKFGSGSRNLGDLG</sequence>
<evidence type="ECO:0000259" key="1">
    <source>
        <dbReference type="Pfam" id="PF25597"/>
    </source>
</evidence>
<proteinExistence type="predicted"/>
<keyword evidence="3" id="KW-1185">Reference proteome</keyword>
<dbReference type="EMBL" id="JACGWL010000010">
    <property type="protein sequence ID" value="KAK4393894.1"/>
    <property type="molecule type" value="Genomic_DNA"/>
</dbReference>
<organism evidence="2 3">
    <name type="scientific">Sesamum angolense</name>
    <dbReference type="NCBI Taxonomy" id="2727404"/>
    <lineage>
        <taxon>Eukaryota</taxon>
        <taxon>Viridiplantae</taxon>
        <taxon>Streptophyta</taxon>
        <taxon>Embryophyta</taxon>
        <taxon>Tracheophyta</taxon>
        <taxon>Spermatophyta</taxon>
        <taxon>Magnoliopsida</taxon>
        <taxon>eudicotyledons</taxon>
        <taxon>Gunneridae</taxon>
        <taxon>Pentapetalae</taxon>
        <taxon>asterids</taxon>
        <taxon>lamiids</taxon>
        <taxon>Lamiales</taxon>
        <taxon>Pedaliaceae</taxon>
        <taxon>Sesamum</taxon>
    </lineage>
</organism>
<dbReference type="AlphaFoldDB" id="A0AAE1WID2"/>
<protein>
    <recommendedName>
        <fullName evidence="1">Retroviral polymerase SH3-like domain-containing protein</fullName>
    </recommendedName>
</protein>
<feature type="domain" description="Retroviral polymerase SH3-like" evidence="1">
    <location>
        <begin position="64"/>
        <end position="108"/>
    </location>
</feature>
<dbReference type="InterPro" id="IPR057670">
    <property type="entry name" value="SH3_retrovirus"/>
</dbReference>
<dbReference type="Pfam" id="PF25597">
    <property type="entry name" value="SH3_retrovirus"/>
    <property type="match status" value="1"/>
</dbReference>
<dbReference type="Proteomes" id="UP001289374">
    <property type="component" value="Unassembled WGS sequence"/>
</dbReference>
<reference evidence="2" key="2">
    <citation type="journal article" date="2024" name="Plant">
        <title>Genomic evolution and insights into agronomic trait innovations of Sesamum species.</title>
        <authorList>
            <person name="Miao H."/>
            <person name="Wang L."/>
            <person name="Qu L."/>
            <person name="Liu H."/>
            <person name="Sun Y."/>
            <person name="Le M."/>
            <person name="Wang Q."/>
            <person name="Wei S."/>
            <person name="Zheng Y."/>
            <person name="Lin W."/>
            <person name="Duan Y."/>
            <person name="Cao H."/>
            <person name="Xiong S."/>
            <person name="Wang X."/>
            <person name="Wei L."/>
            <person name="Li C."/>
            <person name="Ma Q."/>
            <person name="Ju M."/>
            <person name="Zhao R."/>
            <person name="Li G."/>
            <person name="Mu C."/>
            <person name="Tian Q."/>
            <person name="Mei H."/>
            <person name="Zhang T."/>
            <person name="Gao T."/>
            <person name="Zhang H."/>
        </authorList>
    </citation>
    <scope>NUCLEOTIDE SEQUENCE</scope>
    <source>
        <strain evidence="2">K16</strain>
    </source>
</reference>
<accession>A0AAE1WID2</accession>
<evidence type="ECO:0000313" key="2">
    <source>
        <dbReference type="EMBL" id="KAK4393894.1"/>
    </source>
</evidence>